<dbReference type="NCBIfam" id="TIGR01145">
    <property type="entry name" value="ATP_synt_delta"/>
    <property type="match status" value="1"/>
</dbReference>
<name>A0AAD9MGM5_9PEZI</name>
<dbReference type="Pfam" id="PF00213">
    <property type="entry name" value="OSCP"/>
    <property type="match status" value="1"/>
</dbReference>
<accession>A0AAD9MGM5</accession>
<evidence type="ECO:0000256" key="7">
    <source>
        <dbReference type="ARBA" id="ARBA00023136"/>
    </source>
</evidence>
<dbReference type="InterPro" id="IPR000711">
    <property type="entry name" value="ATPase_OSCP/dsu"/>
</dbReference>
<keyword evidence="10" id="KW-1185">Reference proteome</keyword>
<dbReference type="SUPFAM" id="SSF47928">
    <property type="entry name" value="N-terminal domain of the delta subunit of the F1F0-ATP synthase"/>
    <property type="match status" value="1"/>
</dbReference>
<keyword evidence="4" id="KW-0813">Transport</keyword>
<dbReference type="InterPro" id="IPR026015">
    <property type="entry name" value="ATP_synth_OSCP/delta_N_sf"/>
</dbReference>
<gene>
    <name evidence="9" type="ORF">P8C59_006367</name>
</gene>
<dbReference type="EMBL" id="JAQQPM010000005">
    <property type="protein sequence ID" value="KAK2071986.1"/>
    <property type="molecule type" value="Genomic_DNA"/>
</dbReference>
<dbReference type="PRINTS" id="PR00125">
    <property type="entry name" value="ATPASEDELTA"/>
</dbReference>
<dbReference type="HAMAP" id="MF_01416">
    <property type="entry name" value="ATP_synth_delta_bact"/>
    <property type="match status" value="1"/>
</dbReference>
<keyword evidence="8" id="KW-0066">ATP synthesis</keyword>
<evidence type="ECO:0000256" key="2">
    <source>
        <dbReference type="ARBA" id="ARBA00007046"/>
    </source>
</evidence>
<dbReference type="PROSITE" id="PS00389">
    <property type="entry name" value="ATPASE_DELTA"/>
    <property type="match status" value="1"/>
</dbReference>
<evidence type="ECO:0000256" key="6">
    <source>
        <dbReference type="ARBA" id="ARBA00023065"/>
    </source>
</evidence>
<comment type="caution">
    <text evidence="9">The sequence shown here is derived from an EMBL/GenBank/DDBJ whole genome shotgun (WGS) entry which is preliminary data.</text>
</comment>
<organism evidence="9 10">
    <name type="scientific">Phyllachora maydis</name>
    <dbReference type="NCBI Taxonomy" id="1825666"/>
    <lineage>
        <taxon>Eukaryota</taxon>
        <taxon>Fungi</taxon>
        <taxon>Dikarya</taxon>
        <taxon>Ascomycota</taxon>
        <taxon>Pezizomycotina</taxon>
        <taxon>Sordariomycetes</taxon>
        <taxon>Sordariomycetidae</taxon>
        <taxon>Phyllachorales</taxon>
        <taxon>Phyllachoraceae</taxon>
        <taxon>Phyllachora</taxon>
    </lineage>
</organism>
<dbReference type="AlphaFoldDB" id="A0AAD9MGM5"/>
<dbReference type="Gene3D" id="1.10.520.20">
    <property type="entry name" value="N-terminal domain of the delta subunit of the F1F0-ATP synthase"/>
    <property type="match status" value="1"/>
</dbReference>
<evidence type="ECO:0000256" key="3">
    <source>
        <dbReference type="ARBA" id="ARBA00014723"/>
    </source>
</evidence>
<keyword evidence="7" id="KW-0472">Membrane</keyword>
<dbReference type="Proteomes" id="UP001217918">
    <property type="component" value="Unassembled WGS sequence"/>
</dbReference>
<evidence type="ECO:0000313" key="10">
    <source>
        <dbReference type="Proteomes" id="UP001217918"/>
    </source>
</evidence>
<comment type="similarity">
    <text evidence="2">Belongs to the ATPase delta chain family.</text>
</comment>
<dbReference type="GO" id="GO:0016020">
    <property type="term" value="C:membrane"/>
    <property type="evidence" value="ECO:0007669"/>
    <property type="project" value="UniProtKB-SubCell"/>
</dbReference>
<sequence>MLSRQALLRAARTAAPQRVCIAQARTYATPATSNANVKPPVAVFGLDGTYATALYTAAAKTSTLEPTARALAALHGLFERDAKLPGVLAAPTLSADDKGAIVAELLKHAGAAPGDTVRNFLATLAANNRLALLGGVCAKFAELMRASRGEVEMTVTSAQPLDNRTLSRLEAAVSKSSYVGQGNKLKVTNTVDPDIVGGLVVEIGDRTIDLSVSSKLAKMNKLLAEAL</sequence>
<evidence type="ECO:0000256" key="1">
    <source>
        <dbReference type="ARBA" id="ARBA00004370"/>
    </source>
</evidence>
<keyword evidence="5" id="KW-0375">Hydrogen ion transport</keyword>
<evidence type="ECO:0000313" key="9">
    <source>
        <dbReference type="EMBL" id="KAK2071986.1"/>
    </source>
</evidence>
<dbReference type="PANTHER" id="PTHR11910">
    <property type="entry name" value="ATP SYNTHASE DELTA CHAIN"/>
    <property type="match status" value="1"/>
</dbReference>
<protein>
    <recommendedName>
        <fullName evidence="3">ATP synthase subunit 5, mitochondrial</fullName>
    </recommendedName>
</protein>
<keyword evidence="6" id="KW-0406">Ion transport</keyword>
<comment type="subcellular location">
    <subcellularLocation>
        <location evidence="1">Membrane</location>
    </subcellularLocation>
</comment>
<evidence type="ECO:0000256" key="4">
    <source>
        <dbReference type="ARBA" id="ARBA00022448"/>
    </source>
</evidence>
<evidence type="ECO:0000256" key="5">
    <source>
        <dbReference type="ARBA" id="ARBA00022781"/>
    </source>
</evidence>
<dbReference type="GO" id="GO:0046933">
    <property type="term" value="F:proton-transporting ATP synthase activity, rotational mechanism"/>
    <property type="evidence" value="ECO:0007669"/>
    <property type="project" value="InterPro"/>
</dbReference>
<dbReference type="InterPro" id="IPR020781">
    <property type="entry name" value="ATPase_OSCP/d_CS"/>
</dbReference>
<evidence type="ECO:0000256" key="8">
    <source>
        <dbReference type="ARBA" id="ARBA00023310"/>
    </source>
</evidence>
<proteinExistence type="inferred from homology"/>
<reference evidence="9" key="1">
    <citation type="journal article" date="2023" name="Mol. Plant Microbe Interact.">
        <title>Elucidating the Obligate Nature and Biological Capacity of an Invasive Fungal Corn Pathogen.</title>
        <authorList>
            <person name="MacCready J.S."/>
            <person name="Roggenkamp E.M."/>
            <person name="Gdanetz K."/>
            <person name="Chilvers M.I."/>
        </authorList>
    </citation>
    <scope>NUCLEOTIDE SEQUENCE</scope>
    <source>
        <strain evidence="9">PM02</strain>
    </source>
</reference>